<comment type="caution">
    <text evidence="2">The sequence shown here is derived from an EMBL/GenBank/DDBJ whole genome shotgun (WGS) entry which is preliminary data.</text>
</comment>
<keyword evidence="1" id="KW-0812">Transmembrane</keyword>
<sequence>MQQRSHFHTEENPLICPGISLFLALFVAHRLCYVLVKTCQATYYHDALCFLHFAICRTFARELERHR</sequence>
<gene>
    <name evidence="2" type="ORF">C8256_04595</name>
</gene>
<keyword evidence="1" id="KW-1133">Transmembrane helix</keyword>
<protein>
    <submittedName>
        <fullName evidence="2">Uncharacterized protein</fullName>
    </submittedName>
</protein>
<dbReference type="AlphaFoldDB" id="A0A2T2Y500"/>
<feature type="transmembrane region" description="Helical" evidence="1">
    <location>
        <begin position="12"/>
        <end position="36"/>
    </location>
</feature>
<reference evidence="2 3" key="1">
    <citation type="submission" date="2018-03" db="EMBL/GenBank/DDBJ databases">
        <title>First report of an OXA-48+CTX-M-M-producing Kluyvera ascorbata clone recovered from patients admitted in a University Hospital in Madrid, Spain.</title>
        <authorList>
            <person name="Hernandez-Garcia M."/>
            <person name="Leon-Sampedro R."/>
            <person name="Perez-Viso B."/>
            <person name="Morosini M.I."/>
            <person name="Lopez-Fresnena N."/>
            <person name="Coque T.M."/>
            <person name="Bonten M."/>
            <person name="Malhotra-Kumar S."/>
            <person name="Ruiz-Garbajosa P."/>
            <person name="Canton R."/>
        </authorList>
    </citation>
    <scope>NUCLEOTIDE SEQUENCE [LARGE SCALE GENOMIC DNA]</scope>
    <source>
        <strain evidence="2 3">KA2</strain>
    </source>
</reference>
<name>A0A2T2Y500_9ENTR</name>
<keyword evidence="1" id="KW-0472">Membrane</keyword>
<evidence type="ECO:0000313" key="3">
    <source>
        <dbReference type="Proteomes" id="UP000240892"/>
    </source>
</evidence>
<proteinExistence type="predicted"/>
<dbReference type="Proteomes" id="UP000240892">
    <property type="component" value="Unassembled WGS sequence"/>
</dbReference>
<evidence type="ECO:0000256" key="1">
    <source>
        <dbReference type="SAM" id="Phobius"/>
    </source>
</evidence>
<dbReference type="EMBL" id="PYHO01000003">
    <property type="protein sequence ID" value="PSR47611.1"/>
    <property type="molecule type" value="Genomic_DNA"/>
</dbReference>
<evidence type="ECO:0000313" key="2">
    <source>
        <dbReference type="EMBL" id="PSR47611.1"/>
    </source>
</evidence>
<keyword evidence="3" id="KW-1185">Reference proteome</keyword>
<organism evidence="2 3">
    <name type="scientific">Kluyvera genomosp. 2</name>
    <dbReference type="NCBI Taxonomy" id="2774054"/>
    <lineage>
        <taxon>Bacteria</taxon>
        <taxon>Pseudomonadati</taxon>
        <taxon>Pseudomonadota</taxon>
        <taxon>Gammaproteobacteria</taxon>
        <taxon>Enterobacterales</taxon>
        <taxon>Enterobacteriaceae</taxon>
        <taxon>Kluyvera</taxon>
    </lineage>
</organism>
<accession>A0A2T2Y500</accession>